<dbReference type="GO" id="GO:0009279">
    <property type="term" value="C:cell outer membrane"/>
    <property type="evidence" value="ECO:0007669"/>
    <property type="project" value="UniProtKB-SubCell"/>
</dbReference>
<evidence type="ECO:0000256" key="7">
    <source>
        <dbReference type="ARBA" id="ARBA00023136"/>
    </source>
</evidence>
<keyword evidence="7 9" id="KW-0472">Membrane</keyword>
<dbReference type="Gene3D" id="3.30.700.10">
    <property type="entry name" value="Glycoprotein, Type 4 Pilin"/>
    <property type="match status" value="1"/>
</dbReference>
<accession>F0RQK2</accession>
<dbReference type="InterPro" id="IPR045584">
    <property type="entry name" value="Pilin-like"/>
</dbReference>
<evidence type="ECO:0000256" key="5">
    <source>
        <dbReference type="ARBA" id="ARBA00022764"/>
    </source>
</evidence>
<dbReference type="Pfam" id="PF07963">
    <property type="entry name" value="N_methyl"/>
    <property type="match status" value="1"/>
</dbReference>
<evidence type="ECO:0000313" key="12">
    <source>
        <dbReference type="Proteomes" id="UP000007718"/>
    </source>
</evidence>
<dbReference type="HOGENOM" id="CLU_091705_7_4_0"/>
<dbReference type="GO" id="GO:0042597">
    <property type="term" value="C:periplasmic space"/>
    <property type="evidence" value="ECO:0007669"/>
    <property type="project" value="UniProtKB-SubCell"/>
</dbReference>
<keyword evidence="11" id="KW-0614">Plasmid</keyword>
<evidence type="ECO:0000256" key="9">
    <source>
        <dbReference type="SAM" id="Phobius"/>
    </source>
</evidence>
<dbReference type="RefSeq" id="WP_013615915.1">
    <property type="nucleotide sequence ID" value="NC_015162.1"/>
</dbReference>
<evidence type="ECO:0000256" key="8">
    <source>
        <dbReference type="ARBA" id="ARBA00023237"/>
    </source>
</evidence>
<dbReference type="AlphaFoldDB" id="F0RQK2"/>
<dbReference type="NCBIfam" id="TIGR02532">
    <property type="entry name" value="IV_pilin_GFxxxE"/>
    <property type="match status" value="1"/>
</dbReference>
<keyword evidence="12" id="KW-1185">Reference proteome</keyword>
<dbReference type="PANTHER" id="PTHR30093">
    <property type="entry name" value="GENERAL SECRETION PATHWAY PROTEIN G"/>
    <property type="match status" value="1"/>
</dbReference>
<evidence type="ECO:0000256" key="3">
    <source>
        <dbReference type="ARBA" id="ARBA00022481"/>
    </source>
</evidence>
<feature type="domain" description="Pilin A4" evidence="10">
    <location>
        <begin position="39"/>
        <end position="107"/>
    </location>
</feature>
<comment type="subcellular location">
    <subcellularLocation>
        <location evidence="1">Cell outer membrane</location>
        <topology evidence="1">Single-pass membrane protein</topology>
    </subcellularLocation>
    <subcellularLocation>
        <location evidence="2">Periplasm</location>
    </subcellularLocation>
</comment>
<sequence length="115" mass="12172">MRTRIQAFTLTELLIVIGLIGLLAAVLIPNLSGARRSGEKNATRDYLATCLNAAEQKRNFHSGELTLPASCTDLVGTSASPLTVNTITESGGTYTITLTDSSGETFTETLRKAAP</sequence>
<proteinExistence type="predicted"/>
<reference evidence="11 12" key="2">
    <citation type="journal article" date="2012" name="Stand. Genomic Sci.">
        <title>Complete genome sequence of the orange-red pigmented, radioresistant Deinococcus proteolyticus type strain (MRP(T)).</title>
        <authorList>
            <person name="Copeland A."/>
            <person name="Zeytun A."/>
            <person name="Yassawong M."/>
            <person name="Nolan M."/>
            <person name="Lucas S."/>
            <person name="Hammon N."/>
            <person name="Deshpande S."/>
            <person name="Cheng J.F."/>
            <person name="Han C."/>
            <person name="Tapia R."/>
            <person name="Goodwin L.A."/>
            <person name="Pitluck S."/>
            <person name="Mavromatis K."/>
            <person name="Liolios K."/>
            <person name="Pagani I."/>
            <person name="Ivanova N."/>
            <person name="Mikhailova N."/>
            <person name="Pati A."/>
            <person name="Chen A."/>
            <person name="Palaniappan K."/>
            <person name="Land M."/>
            <person name="Hauser L."/>
            <person name="Jeffries C.D."/>
            <person name="Brambilla E.M."/>
            <person name="Rohde M."/>
            <person name="Sikorski J."/>
            <person name="Pukall R."/>
            <person name="Goker M."/>
            <person name="Detter J.C."/>
            <person name="Woyke T."/>
            <person name="Bristow J."/>
            <person name="Eisen J.A."/>
            <person name="Markowitz V."/>
            <person name="Hugenholtz P."/>
            <person name="Kyrpides N.C."/>
            <person name="Klenk H.P."/>
            <person name="Lapidus A."/>
        </authorList>
    </citation>
    <scope>NUCLEOTIDE SEQUENCE [LARGE SCALE GENOMIC DNA]</scope>
    <source>
        <strain evidence="12">ATCC 35074 / DSM 20540 / JCM 6276 / NBRC 101906 / NCIMB 13154 / VKM Ac-1939 / CCM 2703 / MRP</strain>
        <plasmid evidence="12">Plasmid pDEIPR02</plasmid>
    </source>
</reference>
<evidence type="ECO:0000256" key="4">
    <source>
        <dbReference type="ARBA" id="ARBA00022692"/>
    </source>
</evidence>
<reference evidence="12" key="1">
    <citation type="submission" date="2011-02" db="EMBL/GenBank/DDBJ databases">
        <title>The complete sequence of plasmid2 of Deinococcus proteolyticus DSM 20540.</title>
        <authorList>
            <consortium name="US DOE Joint Genome Institute (JGI-PGF)"/>
            <person name="Lucas S."/>
            <person name="Copeland A."/>
            <person name="Lapidus A."/>
            <person name="Bruce D."/>
            <person name="Goodwin L."/>
            <person name="Pitluck S."/>
            <person name="Kyrpides N."/>
            <person name="Mavromatis K."/>
            <person name="Pagani I."/>
            <person name="Ivanova N."/>
            <person name="Ovchinnikova G."/>
            <person name="Zeytun A."/>
            <person name="Detter J.C."/>
            <person name="Han C."/>
            <person name="Land M."/>
            <person name="Hauser L."/>
            <person name="Markowitz V."/>
            <person name="Cheng J.-F."/>
            <person name="Hugenholtz P."/>
            <person name="Woyke T."/>
            <person name="Wu D."/>
            <person name="Pukall R."/>
            <person name="Steenblock K."/>
            <person name="Brambilla E."/>
            <person name="Klenk H.-P."/>
            <person name="Eisen J.A."/>
        </authorList>
    </citation>
    <scope>NUCLEOTIDE SEQUENCE [LARGE SCALE GENOMIC DNA]</scope>
    <source>
        <strain evidence="12">ATCC 35074 / DSM 20540 / JCM 6276 / NBRC 101906 / NCIMB 13154 / VKM Ac-1939 / CCM 2703 / MRP</strain>
        <plasmid evidence="12">Plasmid pDEIPR02</plasmid>
    </source>
</reference>
<keyword evidence="4 9" id="KW-0812">Transmembrane</keyword>
<gene>
    <name evidence="11" type="ordered locus">Deipr_2444</name>
</gene>
<dbReference type="SUPFAM" id="SSF54523">
    <property type="entry name" value="Pili subunits"/>
    <property type="match status" value="1"/>
</dbReference>
<evidence type="ECO:0000313" key="11">
    <source>
        <dbReference type="EMBL" id="ADY27561.1"/>
    </source>
</evidence>
<evidence type="ECO:0000256" key="2">
    <source>
        <dbReference type="ARBA" id="ARBA00004418"/>
    </source>
</evidence>
<dbReference type="InterPro" id="IPR041050">
    <property type="entry name" value="PilA4"/>
</dbReference>
<geneLocation type="plasmid" evidence="11 12">
    <name>pDEIPR02</name>
</geneLocation>
<evidence type="ECO:0000259" key="10">
    <source>
        <dbReference type="Pfam" id="PF18682"/>
    </source>
</evidence>
<keyword evidence="6 9" id="KW-1133">Transmembrane helix</keyword>
<keyword evidence="3" id="KW-0488">Methylation</keyword>
<organism evidence="11 12">
    <name type="scientific">Deinococcus proteolyticus (strain ATCC 35074 / DSM 20540 / JCM 6276 / NBRC 101906 / NCIMB 13154 / VKM Ac-1939 / CCM 2703 / MRP)</name>
    <dbReference type="NCBI Taxonomy" id="693977"/>
    <lineage>
        <taxon>Bacteria</taxon>
        <taxon>Thermotogati</taxon>
        <taxon>Deinococcota</taxon>
        <taxon>Deinococci</taxon>
        <taxon>Deinococcales</taxon>
        <taxon>Deinococcaceae</taxon>
        <taxon>Deinococcus</taxon>
    </lineage>
</organism>
<evidence type="ECO:0000256" key="1">
    <source>
        <dbReference type="ARBA" id="ARBA00004203"/>
    </source>
</evidence>
<feature type="transmembrane region" description="Helical" evidence="9">
    <location>
        <begin position="7"/>
        <end position="28"/>
    </location>
</feature>
<dbReference type="Proteomes" id="UP000007718">
    <property type="component" value="Plasmid pDEIPR02"/>
</dbReference>
<keyword evidence="5" id="KW-0574">Periplasm</keyword>
<protein>
    <recommendedName>
        <fullName evidence="10">Pilin A4 domain-containing protein</fullName>
    </recommendedName>
</protein>
<dbReference type="KEGG" id="dpt:Deipr_2444"/>
<keyword evidence="8" id="KW-0998">Cell outer membrane</keyword>
<name>F0RQK2_DEIPM</name>
<dbReference type="EMBL" id="CP002538">
    <property type="protein sequence ID" value="ADY27561.1"/>
    <property type="molecule type" value="Genomic_DNA"/>
</dbReference>
<evidence type="ECO:0000256" key="6">
    <source>
        <dbReference type="ARBA" id="ARBA00022989"/>
    </source>
</evidence>
<dbReference type="Pfam" id="PF18682">
    <property type="entry name" value="PilA4"/>
    <property type="match status" value="1"/>
</dbReference>
<dbReference type="PANTHER" id="PTHR30093:SF44">
    <property type="entry name" value="TYPE II SECRETION SYSTEM CORE PROTEIN G"/>
    <property type="match status" value="1"/>
</dbReference>
<dbReference type="InterPro" id="IPR012902">
    <property type="entry name" value="N_methyl_site"/>
</dbReference>